<evidence type="ECO:0000313" key="2">
    <source>
        <dbReference type="EMBL" id="GIY09582.1"/>
    </source>
</evidence>
<feature type="region of interest" description="Disordered" evidence="1">
    <location>
        <begin position="140"/>
        <end position="165"/>
    </location>
</feature>
<evidence type="ECO:0000256" key="1">
    <source>
        <dbReference type="SAM" id="MobiDB-lite"/>
    </source>
</evidence>
<name>A0AAV4QN59_9ARAC</name>
<dbReference type="EMBL" id="BPLQ01004659">
    <property type="protein sequence ID" value="GIY09582.1"/>
    <property type="molecule type" value="Genomic_DNA"/>
</dbReference>
<sequence>MVIAARFQCAVSVSDLRKLLRLQKLASGEVYREDGTRKITLRWRLSVGREQRQITAKTVSEGNPIAQSGGHHEVWKQKSLFVNRPLHQTISPPPYPPGGLRKEGATIAQNTLMSCVMILFRLPPSLLHSQTISLSLSADSHSERQEVTCRPPSATKRRRYDSPVSSCPVPVATEGNLSPLKFIKNIAHCQ</sequence>
<reference evidence="2 3" key="1">
    <citation type="submission" date="2021-06" db="EMBL/GenBank/DDBJ databases">
        <title>Caerostris darwini draft genome.</title>
        <authorList>
            <person name="Kono N."/>
            <person name="Arakawa K."/>
        </authorList>
    </citation>
    <scope>NUCLEOTIDE SEQUENCE [LARGE SCALE GENOMIC DNA]</scope>
</reference>
<dbReference type="AlphaFoldDB" id="A0AAV4QN59"/>
<evidence type="ECO:0000313" key="3">
    <source>
        <dbReference type="Proteomes" id="UP001054837"/>
    </source>
</evidence>
<comment type="caution">
    <text evidence="2">The sequence shown here is derived from an EMBL/GenBank/DDBJ whole genome shotgun (WGS) entry which is preliminary data.</text>
</comment>
<keyword evidence="3" id="KW-1185">Reference proteome</keyword>
<protein>
    <submittedName>
        <fullName evidence="2">Uncharacterized protein</fullName>
    </submittedName>
</protein>
<gene>
    <name evidence="2" type="ORF">CDAR_598251</name>
</gene>
<accession>A0AAV4QN59</accession>
<organism evidence="2 3">
    <name type="scientific">Caerostris darwini</name>
    <dbReference type="NCBI Taxonomy" id="1538125"/>
    <lineage>
        <taxon>Eukaryota</taxon>
        <taxon>Metazoa</taxon>
        <taxon>Ecdysozoa</taxon>
        <taxon>Arthropoda</taxon>
        <taxon>Chelicerata</taxon>
        <taxon>Arachnida</taxon>
        <taxon>Araneae</taxon>
        <taxon>Araneomorphae</taxon>
        <taxon>Entelegynae</taxon>
        <taxon>Araneoidea</taxon>
        <taxon>Araneidae</taxon>
        <taxon>Caerostris</taxon>
    </lineage>
</organism>
<dbReference type="Proteomes" id="UP001054837">
    <property type="component" value="Unassembled WGS sequence"/>
</dbReference>
<proteinExistence type="predicted"/>